<dbReference type="Gene3D" id="3.40.50.620">
    <property type="entry name" value="HUPs"/>
    <property type="match status" value="2"/>
</dbReference>
<evidence type="ECO:0000313" key="4">
    <source>
        <dbReference type="Proteomes" id="UP000326546"/>
    </source>
</evidence>
<dbReference type="RefSeq" id="WP_158061769.1">
    <property type="nucleotide sequence ID" value="NZ_CP044427.1"/>
</dbReference>
<name>A0A5J6V6I5_9MICO</name>
<evidence type="ECO:0000256" key="1">
    <source>
        <dbReference type="ARBA" id="ARBA00008791"/>
    </source>
</evidence>
<protein>
    <submittedName>
        <fullName evidence="3">Universal stress protein</fullName>
    </submittedName>
</protein>
<comment type="similarity">
    <text evidence="1">Belongs to the universal stress protein A family.</text>
</comment>
<dbReference type="InterPro" id="IPR006016">
    <property type="entry name" value="UspA"/>
</dbReference>
<dbReference type="InterPro" id="IPR006015">
    <property type="entry name" value="Universal_stress_UspA"/>
</dbReference>
<accession>A0A5J6V6I5</accession>
<organism evidence="3 4">
    <name type="scientific">Ornithinimicrobium pratense</name>
    <dbReference type="NCBI Taxonomy" id="2593973"/>
    <lineage>
        <taxon>Bacteria</taxon>
        <taxon>Bacillati</taxon>
        <taxon>Actinomycetota</taxon>
        <taxon>Actinomycetes</taxon>
        <taxon>Micrococcales</taxon>
        <taxon>Ornithinimicrobiaceae</taxon>
        <taxon>Ornithinimicrobium</taxon>
    </lineage>
</organism>
<dbReference type="Pfam" id="PF00582">
    <property type="entry name" value="Usp"/>
    <property type="match status" value="1"/>
</dbReference>
<dbReference type="SUPFAM" id="SSF52402">
    <property type="entry name" value="Adenine nucleotide alpha hydrolases-like"/>
    <property type="match status" value="2"/>
</dbReference>
<feature type="domain" description="UspA" evidence="2">
    <location>
        <begin position="10"/>
        <end position="133"/>
    </location>
</feature>
<dbReference type="KEGG" id="serw:FY030_12365"/>
<gene>
    <name evidence="3" type="ORF">FY030_12365</name>
</gene>
<dbReference type="Proteomes" id="UP000326546">
    <property type="component" value="Chromosome"/>
</dbReference>
<sequence>MTATMTAPGPVLVGVDGSAHNASAVAWAAAEASASAGIAPLVLVHDTQTTGQAPGRAILDRASADAARIDSRLRPGADLVSGGPAHTLLVSAHTWERALGREGGTALVVIGRRGEGGHQRINLGRTARTLIHQDGPTLVVVPDDWAPGQVPADAPVVIDLGAVGHDNGQSGSVLAFALARALRSGRPALAVASWSVPVSAASQERSIPAVWTEHAELAEQALEQLLAPWRRLYPGVLLTGLATDRSPVLALLAHGEGAELLVMRRGPRASAVVEYADGPVAVV</sequence>
<dbReference type="EMBL" id="CP044427">
    <property type="protein sequence ID" value="QFG69395.1"/>
    <property type="molecule type" value="Genomic_DNA"/>
</dbReference>
<reference evidence="3 4" key="1">
    <citation type="submission" date="2019-09" db="EMBL/GenBank/DDBJ databases">
        <title>Serinicoccus pratensis sp. nov., isolated from meadow soil.</title>
        <authorList>
            <person name="Zhang W."/>
        </authorList>
    </citation>
    <scope>NUCLEOTIDE SEQUENCE [LARGE SCALE GENOMIC DNA]</scope>
    <source>
        <strain evidence="3 4">W204</strain>
    </source>
</reference>
<dbReference type="InterPro" id="IPR014729">
    <property type="entry name" value="Rossmann-like_a/b/a_fold"/>
</dbReference>
<proteinExistence type="inferred from homology"/>
<evidence type="ECO:0000259" key="2">
    <source>
        <dbReference type="Pfam" id="PF00582"/>
    </source>
</evidence>
<dbReference type="AlphaFoldDB" id="A0A5J6V6I5"/>
<dbReference type="PRINTS" id="PR01438">
    <property type="entry name" value="UNVRSLSTRESS"/>
</dbReference>
<keyword evidence="4" id="KW-1185">Reference proteome</keyword>
<dbReference type="OrthoDB" id="4867015at2"/>
<evidence type="ECO:0000313" key="3">
    <source>
        <dbReference type="EMBL" id="QFG69395.1"/>
    </source>
</evidence>